<feature type="compositionally biased region" description="Basic and acidic residues" evidence="1">
    <location>
        <begin position="85"/>
        <end position="108"/>
    </location>
</feature>
<evidence type="ECO:0000313" key="2">
    <source>
        <dbReference type="Proteomes" id="UP000827889"/>
    </source>
</evidence>
<dbReference type="AlphaFoldDB" id="A0A8B8NCC3"/>
<reference evidence="3" key="1">
    <citation type="submission" date="2025-08" db="UniProtKB">
        <authorList>
            <consortium name="RefSeq"/>
        </authorList>
    </citation>
    <scope>IDENTIFICATION</scope>
    <source>
        <tissue evidence="3">Leaf</tissue>
    </source>
</reference>
<feature type="region of interest" description="Disordered" evidence="1">
    <location>
        <begin position="1"/>
        <end position="108"/>
    </location>
</feature>
<protein>
    <submittedName>
        <fullName evidence="3">Uncharacterized protein LOC115733595</fullName>
    </submittedName>
</protein>
<evidence type="ECO:0000313" key="3">
    <source>
        <dbReference type="RefSeq" id="XP_030520100.2"/>
    </source>
</evidence>
<keyword evidence="2" id="KW-1185">Reference proteome</keyword>
<gene>
    <name evidence="3" type="primary">LOC115733595</name>
</gene>
<organism evidence="2 3">
    <name type="scientific">Rhodamnia argentea</name>
    <dbReference type="NCBI Taxonomy" id="178133"/>
    <lineage>
        <taxon>Eukaryota</taxon>
        <taxon>Viridiplantae</taxon>
        <taxon>Streptophyta</taxon>
        <taxon>Embryophyta</taxon>
        <taxon>Tracheophyta</taxon>
        <taxon>Spermatophyta</taxon>
        <taxon>Magnoliopsida</taxon>
        <taxon>eudicotyledons</taxon>
        <taxon>Gunneridae</taxon>
        <taxon>Pentapetalae</taxon>
        <taxon>rosids</taxon>
        <taxon>malvids</taxon>
        <taxon>Myrtales</taxon>
        <taxon>Myrtaceae</taxon>
        <taxon>Myrtoideae</taxon>
        <taxon>Myrteae</taxon>
        <taxon>Australasian group</taxon>
        <taxon>Rhodamnia</taxon>
    </lineage>
</organism>
<name>A0A8B8NCC3_9MYRT</name>
<dbReference type="GeneID" id="115733595"/>
<dbReference type="Proteomes" id="UP000827889">
    <property type="component" value="Chromosome 10"/>
</dbReference>
<evidence type="ECO:0000256" key="1">
    <source>
        <dbReference type="SAM" id="MobiDB-lite"/>
    </source>
</evidence>
<feature type="compositionally biased region" description="Basic and acidic residues" evidence="1">
    <location>
        <begin position="45"/>
        <end position="68"/>
    </location>
</feature>
<feature type="compositionally biased region" description="Polar residues" evidence="1">
    <location>
        <begin position="24"/>
        <end position="33"/>
    </location>
</feature>
<proteinExistence type="predicted"/>
<dbReference type="RefSeq" id="XP_030520100.2">
    <property type="nucleotide sequence ID" value="XM_030664240.2"/>
</dbReference>
<accession>A0A8B8NCC3</accession>
<sequence>MGGCASVPKETNGALPVEAPATETVPQENGNGDETQKEAPLVDLSEPKPDETAEAKSAEPETVTRELDASASESPVEPTETKVVVAEDKPDAAAVTEEGKEAAEAKSS</sequence>
<dbReference type="KEGG" id="rarg:115733595"/>